<feature type="transmembrane region" description="Helical" evidence="5">
    <location>
        <begin position="160"/>
        <end position="180"/>
    </location>
</feature>
<keyword evidence="6" id="KW-0808">Transferase</keyword>
<dbReference type="PANTHER" id="PTHR42723">
    <property type="entry name" value="CHLOROPHYLL SYNTHASE"/>
    <property type="match status" value="1"/>
</dbReference>
<evidence type="ECO:0000256" key="5">
    <source>
        <dbReference type="SAM" id="Phobius"/>
    </source>
</evidence>
<evidence type="ECO:0000256" key="4">
    <source>
        <dbReference type="ARBA" id="ARBA00023136"/>
    </source>
</evidence>
<dbReference type="PANTHER" id="PTHR42723:SF1">
    <property type="entry name" value="CHLOROPHYLL SYNTHASE, CHLOROPLASTIC"/>
    <property type="match status" value="1"/>
</dbReference>
<sequence length="321" mass="34261">MRPGSVESPASAKEGGSVKTLSVLLSTSRPLSWINTAYPFAVVYWLLTRQIDATLVVGTLFFLIPYNLMMYGINDVFDYESDLRNPRKGGVEGALVGRHHHRSILWAAGISTAIPALALVLMNSWFSSVVLVIVLFAVYAYSAPGLRFKEVPFLDSATSATHFVGPAVYAVAVAAGRVGGEVLTAPLAAILVAFFAWSMASQAFGAVQDIVPDREAGLASIATVIGARWTVRVAAIGYVLASVCLLLGALLAGEEAPALRGALTIASIAPLVYALSVSPWWSVSDAESETSHAGWSRFLWLNYVVGFALSMLIIVTVRYFS</sequence>
<gene>
    <name evidence="6" type="ORF">EII11_06760</name>
</gene>
<dbReference type="Gene3D" id="1.20.120.1780">
    <property type="entry name" value="UbiA prenyltransferase"/>
    <property type="match status" value="1"/>
</dbReference>
<dbReference type="Proteomes" id="UP000280444">
    <property type="component" value="Unassembled WGS sequence"/>
</dbReference>
<keyword evidence="3 5" id="KW-1133">Transmembrane helix</keyword>
<feature type="transmembrane region" description="Helical" evidence="5">
    <location>
        <begin position="227"/>
        <end position="250"/>
    </location>
</feature>
<accession>A0A3P1SDK3</accession>
<evidence type="ECO:0000313" key="6">
    <source>
        <dbReference type="EMBL" id="RRC95099.1"/>
    </source>
</evidence>
<proteinExistence type="predicted"/>
<reference evidence="6 7" key="1">
    <citation type="submission" date="2018-11" db="EMBL/GenBank/DDBJ databases">
        <title>Genomes From Bacteria Associated with the Canine Oral Cavity: a Test Case for Automated Genome-Based Taxonomic Assignment.</title>
        <authorList>
            <person name="Coil D.A."/>
            <person name="Jospin G."/>
            <person name="Darling A.E."/>
            <person name="Wallis C."/>
            <person name="Davis I.J."/>
            <person name="Harris S."/>
            <person name="Eisen J.A."/>
            <person name="Holcombe L.J."/>
            <person name="O'Flynn C."/>
        </authorList>
    </citation>
    <scope>NUCLEOTIDE SEQUENCE [LARGE SCALE GENOMIC DNA]</scope>
    <source>
        <strain evidence="6 7">OH770</strain>
    </source>
</reference>
<keyword evidence="7" id="KW-1185">Reference proteome</keyword>
<feature type="transmembrane region" description="Helical" evidence="5">
    <location>
        <begin position="187"/>
        <end position="207"/>
    </location>
</feature>
<feature type="transmembrane region" description="Helical" evidence="5">
    <location>
        <begin position="129"/>
        <end position="148"/>
    </location>
</feature>
<dbReference type="InterPro" id="IPR050475">
    <property type="entry name" value="Prenyltransferase_related"/>
</dbReference>
<dbReference type="OrthoDB" id="1416782at2"/>
<comment type="caution">
    <text evidence="6">The sequence shown here is derived from an EMBL/GenBank/DDBJ whole genome shotgun (WGS) entry which is preliminary data.</text>
</comment>
<evidence type="ECO:0000256" key="2">
    <source>
        <dbReference type="ARBA" id="ARBA00022692"/>
    </source>
</evidence>
<comment type="subcellular location">
    <subcellularLocation>
        <location evidence="1">Membrane</location>
        <topology evidence="1">Multi-pass membrane protein</topology>
    </subcellularLocation>
</comment>
<organism evidence="6 7">
    <name type="scientific">Schaalia canis</name>
    <dbReference type="NCBI Taxonomy" id="100469"/>
    <lineage>
        <taxon>Bacteria</taxon>
        <taxon>Bacillati</taxon>
        <taxon>Actinomycetota</taxon>
        <taxon>Actinomycetes</taxon>
        <taxon>Actinomycetales</taxon>
        <taxon>Actinomycetaceae</taxon>
        <taxon>Schaalia</taxon>
    </lineage>
</organism>
<feature type="transmembrane region" description="Helical" evidence="5">
    <location>
        <begin position="30"/>
        <end position="47"/>
    </location>
</feature>
<feature type="transmembrane region" description="Helical" evidence="5">
    <location>
        <begin position="54"/>
        <end position="73"/>
    </location>
</feature>
<dbReference type="InterPro" id="IPR044878">
    <property type="entry name" value="UbiA_sf"/>
</dbReference>
<evidence type="ECO:0000313" key="7">
    <source>
        <dbReference type="Proteomes" id="UP000280444"/>
    </source>
</evidence>
<dbReference type="GO" id="GO:0016765">
    <property type="term" value="F:transferase activity, transferring alkyl or aryl (other than methyl) groups"/>
    <property type="evidence" value="ECO:0007669"/>
    <property type="project" value="InterPro"/>
</dbReference>
<evidence type="ECO:0000256" key="3">
    <source>
        <dbReference type="ARBA" id="ARBA00022989"/>
    </source>
</evidence>
<dbReference type="InterPro" id="IPR000537">
    <property type="entry name" value="UbiA_prenyltransferase"/>
</dbReference>
<keyword evidence="2 5" id="KW-0812">Transmembrane</keyword>
<feature type="transmembrane region" description="Helical" evidence="5">
    <location>
        <begin position="262"/>
        <end position="281"/>
    </location>
</feature>
<feature type="transmembrane region" description="Helical" evidence="5">
    <location>
        <begin position="104"/>
        <end position="122"/>
    </location>
</feature>
<dbReference type="AlphaFoldDB" id="A0A3P1SDK3"/>
<dbReference type="EMBL" id="RQZF01000006">
    <property type="protein sequence ID" value="RRC95099.1"/>
    <property type="molecule type" value="Genomic_DNA"/>
</dbReference>
<feature type="transmembrane region" description="Helical" evidence="5">
    <location>
        <begin position="301"/>
        <end position="320"/>
    </location>
</feature>
<dbReference type="Pfam" id="PF01040">
    <property type="entry name" value="UbiA"/>
    <property type="match status" value="1"/>
</dbReference>
<dbReference type="GO" id="GO:0016020">
    <property type="term" value="C:membrane"/>
    <property type="evidence" value="ECO:0007669"/>
    <property type="project" value="UniProtKB-SubCell"/>
</dbReference>
<dbReference type="Gene3D" id="1.10.357.140">
    <property type="entry name" value="UbiA prenyltransferase"/>
    <property type="match status" value="1"/>
</dbReference>
<protein>
    <submittedName>
        <fullName evidence="6">Prenyltransferase</fullName>
    </submittedName>
</protein>
<keyword evidence="4 5" id="KW-0472">Membrane</keyword>
<evidence type="ECO:0000256" key="1">
    <source>
        <dbReference type="ARBA" id="ARBA00004141"/>
    </source>
</evidence>
<dbReference type="NCBIfam" id="NF009608">
    <property type="entry name" value="PRK13105.1"/>
    <property type="match status" value="1"/>
</dbReference>
<name>A0A3P1SDK3_9ACTO</name>
<dbReference type="CDD" id="cd13966">
    <property type="entry name" value="PT_UbiA_4"/>
    <property type="match status" value="1"/>
</dbReference>